<dbReference type="EMBL" id="JAPWTK010000782">
    <property type="protein sequence ID" value="KAJ8936106.1"/>
    <property type="molecule type" value="Genomic_DNA"/>
</dbReference>
<organism evidence="3 4">
    <name type="scientific">Aromia moschata</name>
    <dbReference type="NCBI Taxonomy" id="1265417"/>
    <lineage>
        <taxon>Eukaryota</taxon>
        <taxon>Metazoa</taxon>
        <taxon>Ecdysozoa</taxon>
        <taxon>Arthropoda</taxon>
        <taxon>Hexapoda</taxon>
        <taxon>Insecta</taxon>
        <taxon>Pterygota</taxon>
        <taxon>Neoptera</taxon>
        <taxon>Endopterygota</taxon>
        <taxon>Coleoptera</taxon>
        <taxon>Polyphaga</taxon>
        <taxon>Cucujiformia</taxon>
        <taxon>Chrysomeloidea</taxon>
        <taxon>Cerambycidae</taxon>
        <taxon>Cerambycinae</taxon>
        <taxon>Callichromatini</taxon>
        <taxon>Aromia</taxon>
    </lineage>
</organism>
<evidence type="ECO:0000313" key="3">
    <source>
        <dbReference type="EMBL" id="KAJ8936106.1"/>
    </source>
</evidence>
<feature type="region of interest" description="Disordered" evidence="2">
    <location>
        <begin position="153"/>
        <end position="174"/>
    </location>
</feature>
<evidence type="ECO:0000313" key="4">
    <source>
        <dbReference type="Proteomes" id="UP001162162"/>
    </source>
</evidence>
<gene>
    <name evidence="3" type="ORF">NQ318_022928</name>
</gene>
<comment type="caution">
    <text evidence="3">The sequence shown here is derived from an EMBL/GenBank/DDBJ whole genome shotgun (WGS) entry which is preliminary data.</text>
</comment>
<reference evidence="3" key="1">
    <citation type="journal article" date="2023" name="Insect Mol. Biol.">
        <title>Genome sequencing provides insights into the evolution of gene families encoding plant cell wall-degrading enzymes in longhorned beetles.</title>
        <authorList>
            <person name="Shin N.R."/>
            <person name="Okamura Y."/>
            <person name="Kirsch R."/>
            <person name="Pauchet Y."/>
        </authorList>
    </citation>
    <scope>NUCLEOTIDE SEQUENCE</scope>
    <source>
        <strain evidence="3">AMC_N1</strain>
    </source>
</reference>
<feature type="coiled-coil region" evidence="1">
    <location>
        <begin position="14"/>
        <end position="76"/>
    </location>
</feature>
<dbReference type="Proteomes" id="UP001162162">
    <property type="component" value="Unassembled WGS sequence"/>
</dbReference>
<keyword evidence="4" id="KW-1185">Reference proteome</keyword>
<sequence>MSTDSEDMDIQQELKNIENVISLTRANIDALNAKFADFQHPPAMYLKEYEDLTSKLHELEAQERKLMEQLSNGRESPEDLSEQYYPVHYETIKPQYDTLTRPKFLRAHLPNQQRTSVQVRIADAYYRALLARPPDSSAGILHAGQAELGLPHRQARHPGTLGHHDRSSSAPNVCLNNVKGSGDDCPRSLSLNRGIPFNELICETRDCTRR</sequence>
<dbReference type="AlphaFoldDB" id="A0AAV8XC82"/>
<evidence type="ECO:0000256" key="2">
    <source>
        <dbReference type="SAM" id="MobiDB-lite"/>
    </source>
</evidence>
<name>A0AAV8XC82_9CUCU</name>
<accession>A0AAV8XC82</accession>
<evidence type="ECO:0000256" key="1">
    <source>
        <dbReference type="SAM" id="Coils"/>
    </source>
</evidence>
<proteinExistence type="predicted"/>
<keyword evidence="1" id="KW-0175">Coiled coil</keyword>
<protein>
    <submittedName>
        <fullName evidence="3">Uncharacterized protein</fullName>
    </submittedName>
</protein>